<dbReference type="AlphaFoldDB" id="A0A4R3HX10"/>
<dbReference type="OrthoDB" id="7210452at2"/>
<dbReference type="RefSeq" id="WP_132703729.1">
    <property type="nucleotide sequence ID" value="NZ_SLZR01000023.1"/>
</dbReference>
<gene>
    <name evidence="1" type="ORF">BCF53_12317</name>
</gene>
<accession>A0A4R3HX10</accession>
<evidence type="ECO:0000313" key="1">
    <source>
        <dbReference type="EMBL" id="TCS36695.1"/>
    </source>
</evidence>
<dbReference type="Proteomes" id="UP000295793">
    <property type="component" value="Unassembled WGS sequence"/>
</dbReference>
<protein>
    <submittedName>
        <fullName evidence="1">Uncharacterized protein</fullName>
    </submittedName>
</protein>
<organism evidence="1 2">
    <name type="scientific">Reinekea marinisedimentorum</name>
    <dbReference type="NCBI Taxonomy" id="230495"/>
    <lineage>
        <taxon>Bacteria</taxon>
        <taxon>Pseudomonadati</taxon>
        <taxon>Pseudomonadota</taxon>
        <taxon>Gammaproteobacteria</taxon>
        <taxon>Oceanospirillales</taxon>
        <taxon>Saccharospirillaceae</taxon>
        <taxon>Reinekea</taxon>
    </lineage>
</organism>
<evidence type="ECO:0000313" key="2">
    <source>
        <dbReference type="Proteomes" id="UP000295793"/>
    </source>
</evidence>
<keyword evidence="2" id="KW-1185">Reference proteome</keyword>
<name>A0A4R3HX10_9GAMM</name>
<sequence>MKFLLARIIGNSLPPRHNSGQTVDNLRFLLENEPTEKCFKKVFIVNRIFNLSERNEVLELLREFDAEYVEIPFSLSEYKKVSISEDELLVNRLAKPSAYSRSLANDIERIDQIESVAKNRKKIIYAMNNNGARNFVIRKYRNDYNWVLPLDGNCYFQNSSLEVLKNELLNSDTLDKCFVLPMFRLGNNINPLTAVHSSLTPCEPQLIFGSKTKFLFDEDRPYGRRPKVDLLMRLGVPGAWDNWEYPPWEKHSDLESVYRGKFSYSKSWVFRLKSGEDCQEIGKEPWVSRAKARDSAILRVLAELDQR</sequence>
<proteinExistence type="predicted"/>
<reference evidence="1 2" key="1">
    <citation type="submission" date="2019-03" db="EMBL/GenBank/DDBJ databases">
        <title>Genomic Encyclopedia of Archaeal and Bacterial Type Strains, Phase II (KMG-II): from individual species to whole genera.</title>
        <authorList>
            <person name="Goeker M."/>
        </authorList>
    </citation>
    <scope>NUCLEOTIDE SEQUENCE [LARGE SCALE GENOMIC DNA]</scope>
    <source>
        <strain evidence="1 2">DSM 15388</strain>
    </source>
</reference>
<comment type="caution">
    <text evidence="1">The sequence shown here is derived from an EMBL/GenBank/DDBJ whole genome shotgun (WGS) entry which is preliminary data.</text>
</comment>
<dbReference type="EMBL" id="SLZR01000023">
    <property type="protein sequence ID" value="TCS36695.1"/>
    <property type="molecule type" value="Genomic_DNA"/>
</dbReference>